<feature type="domain" description="RNA polymerase sigma-70 region 2" evidence="5">
    <location>
        <begin position="71"/>
        <end position="135"/>
    </location>
</feature>
<reference evidence="7 8" key="1">
    <citation type="submission" date="2019-03" db="EMBL/GenBank/DDBJ databases">
        <title>Genomic Encyclopedia of Type Strains, Phase IV (KMG-IV): sequencing the most valuable type-strain genomes for metagenomic binning, comparative biology and taxonomic classification.</title>
        <authorList>
            <person name="Goeker M."/>
        </authorList>
    </citation>
    <scope>NUCLEOTIDE SEQUENCE [LARGE SCALE GENOMIC DNA]</scope>
    <source>
        <strain evidence="7 8">DSM 100059</strain>
    </source>
</reference>
<comment type="caution">
    <text evidence="7">The sequence shown here is derived from an EMBL/GenBank/DDBJ whole genome shotgun (WGS) entry which is preliminary data.</text>
</comment>
<evidence type="ECO:0000259" key="6">
    <source>
        <dbReference type="Pfam" id="PF08281"/>
    </source>
</evidence>
<evidence type="ECO:0000256" key="2">
    <source>
        <dbReference type="ARBA" id="ARBA00023015"/>
    </source>
</evidence>
<gene>
    <name evidence="7" type="ORF">EDB95_2505</name>
</gene>
<proteinExistence type="inferred from homology"/>
<dbReference type="GO" id="GO:0006352">
    <property type="term" value="P:DNA-templated transcription initiation"/>
    <property type="evidence" value="ECO:0007669"/>
    <property type="project" value="InterPro"/>
</dbReference>
<dbReference type="InterPro" id="IPR014284">
    <property type="entry name" value="RNA_pol_sigma-70_dom"/>
</dbReference>
<dbReference type="PANTHER" id="PTHR43133">
    <property type="entry name" value="RNA POLYMERASE ECF-TYPE SIGMA FACTO"/>
    <property type="match status" value="1"/>
</dbReference>
<evidence type="ECO:0000256" key="1">
    <source>
        <dbReference type="ARBA" id="ARBA00010641"/>
    </source>
</evidence>
<evidence type="ECO:0000256" key="4">
    <source>
        <dbReference type="ARBA" id="ARBA00023163"/>
    </source>
</evidence>
<dbReference type="Proteomes" id="UP000294498">
    <property type="component" value="Unassembled WGS sequence"/>
</dbReference>
<dbReference type="Pfam" id="PF04542">
    <property type="entry name" value="Sigma70_r2"/>
    <property type="match status" value="1"/>
</dbReference>
<dbReference type="SUPFAM" id="SSF88946">
    <property type="entry name" value="Sigma2 domain of RNA polymerase sigma factors"/>
    <property type="match status" value="1"/>
</dbReference>
<feature type="domain" description="RNA polymerase sigma factor 70 region 4 type 2" evidence="6">
    <location>
        <begin position="170"/>
        <end position="217"/>
    </location>
</feature>
<keyword evidence="2" id="KW-0805">Transcription regulation</keyword>
<dbReference type="Gene3D" id="1.10.10.10">
    <property type="entry name" value="Winged helix-like DNA-binding domain superfamily/Winged helix DNA-binding domain"/>
    <property type="match status" value="1"/>
</dbReference>
<comment type="similarity">
    <text evidence="1">Belongs to the sigma-70 factor family. ECF subfamily.</text>
</comment>
<sequence>MGGIHLQRTLLLSLLQPRFNTLPCYSAIYPSSNPATLTIVMASDQLVDTVSEEDFLVAEFRRGKTRAFEQLFLKHHGAICYYTREFIADTESAKDIVSDIFIKLWRLRENFENLRAIKAFLYVSAKNACLNYQRHSKLVANHKKTALLELSNEELSDIVMKQVFEAEVIREINQAIETLPVQTRKIVLLTLQGMTTEDIAAIMNLTVQTIRNTRSRATHILKKRLSDAKIALVIIALLVDAAMVC</sequence>
<keyword evidence="8" id="KW-1185">Reference proteome</keyword>
<dbReference type="EMBL" id="SODV01000001">
    <property type="protein sequence ID" value="TDX01469.1"/>
    <property type="molecule type" value="Genomic_DNA"/>
</dbReference>
<dbReference type="Pfam" id="PF08281">
    <property type="entry name" value="Sigma70_r4_2"/>
    <property type="match status" value="1"/>
</dbReference>
<dbReference type="InterPro" id="IPR013324">
    <property type="entry name" value="RNA_pol_sigma_r3/r4-like"/>
</dbReference>
<evidence type="ECO:0000313" key="7">
    <source>
        <dbReference type="EMBL" id="TDX01469.1"/>
    </source>
</evidence>
<protein>
    <submittedName>
        <fullName evidence="7">RNA polymerase sigma-70 factor (ECF subfamily)</fullName>
    </submittedName>
</protein>
<evidence type="ECO:0000259" key="5">
    <source>
        <dbReference type="Pfam" id="PF04542"/>
    </source>
</evidence>
<dbReference type="PANTHER" id="PTHR43133:SF46">
    <property type="entry name" value="RNA POLYMERASE SIGMA-70 FACTOR ECF SUBFAMILY"/>
    <property type="match status" value="1"/>
</dbReference>
<dbReference type="SUPFAM" id="SSF88659">
    <property type="entry name" value="Sigma3 and sigma4 domains of RNA polymerase sigma factors"/>
    <property type="match status" value="1"/>
</dbReference>
<dbReference type="AlphaFoldDB" id="A0A4R8DTL8"/>
<dbReference type="GO" id="GO:0003677">
    <property type="term" value="F:DNA binding"/>
    <property type="evidence" value="ECO:0007669"/>
    <property type="project" value="InterPro"/>
</dbReference>
<dbReference type="InterPro" id="IPR007627">
    <property type="entry name" value="RNA_pol_sigma70_r2"/>
</dbReference>
<dbReference type="InterPro" id="IPR013249">
    <property type="entry name" value="RNA_pol_sigma70_r4_t2"/>
</dbReference>
<keyword evidence="3" id="KW-0731">Sigma factor</keyword>
<dbReference type="Gene3D" id="1.10.1740.10">
    <property type="match status" value="1"/>
</dbReference>
<dbReference type="OrthoDB" id="656273at2"/>
<evidence type="ECO:0000256" key="3">
    <source>
        <dbReference type="ARBA" id="ARBA00023082"/>
    </source>
</evidence>
<dbReference type="GO" id="GO:0016987">
    <property type="term" value="F:sigma factor activity"/>
    <property type="evidence" value="ECO:0007669"/>
    <property type="project" value="UniProtKB-KW"/>
</dbReference>
<dbReference type="InterPro" id="IPR039425">
    <property type="entry name" value="RNA_pol_sigma-70-like"/>
</dbReference>
<dbReference type="InterPro" id="IPR036388">
    <property type="entry name" value="WH-like_DNA-bd_sf"/>
</dbReference>
<accession>A0A4R8DTL8</accession>
<dbReference type="InterPro" id="IPR013325">
    <property type="entry name" value="RNA_pol_sigma_r2"/>
</dbReference>
<evidence type="ECO:0000313" key="8">
    <source>
        <dbReference type="Proteomes" id="UP000294498"/>
    </source>
</evidence>
<name>A0A4R8DTL8_9BACT</name>
<organism evidence="7 8">
    <name type="scientific">Dinghuibacter silviterrae</name>
    <dbReference type="NCBI Taxonomy" id="1539049"/>
    <lineage>
        <taxon>Bacteria</taxon>
        <taxon>Pseudomonadati</taxon>
        <taxon>Bacteroidota</taxon>
        <taxon>Chitinophagia</taxon>
        <taxon>Chitinophagales</taxon>
        <taxon>Chitinophagaceae</taxon>
        <taxon>Dinghuibacter</taxon>
    </lineage>
</organism>
<dbReference type="NCBIfam" id="TIGR02937">
    <property type="entry name" value="sigma70-ECF"/>
    <property type="match status" value="1"/>
</dbReference>
<keyword evidence="4" id="KW-0804">Transcription</keyword>